<dbReference type="InterPro" id="IPR005845">
    <property type="entry name" value="A-D-PHexomutase_a/b/a-II"/>
</dbReference>
<evidence type="ECO:0000256" key="4">
    <source>
        <dbReference type="ARBA" id="ARBA00022723"/>
    </source>
</evidence>
<reference evidence="12 13" key="1">
    <citation type="submission" date="2015-02" db="EMBL/GenBank/DDBJ databases">
        <title>Draft genome sequences of ten Microbacterium spp. with emphasis on heavy metal contaminated environments.</title>
        <authorList>
            <person name="Corretto E."/>
        </authorList>
    </citation>
    <scope>NUCLEOTIDE SEQUENCE [LARGE SCALE GENOMIC DNA]</scope>
    <source>
        <strain evidence="12 13">DSM 8608</strain>
    </source>
</reference>
<name>A0A0M2HAY5_MICTR</name>
<proteinExistence type="inferred from homology"/>
<evidence type="ECO:0000256" key="6">
    <source>
        <dbReference type="ARBA" id="ARBA00023235"/>
    </source>
</evidence>
<comment type="caution">
    <text evidence="12">The sequence shown here is derived from an EMBL/GenBank/DDBJ whole genome shotgun (WGS) entry which is preliminary data.</text>
</comment>
<dbReference type="InterPro" id="IPR005843">
    <property type="entry name" value="A-D-PHexomutase_C"/>
</dbReference>
<dbReference type="Pfam" id="PF02879">
    <property type="entry name" value="PGM_PMM_II"/>
    <property type="match status" value="1"/>
</dbReference>
<feature type="compositionally biased region" description="Low complexity" evidence="7">
    <location>
        <begin position="208"/>
        <end position="221"/>
    </location>
</feature>
<feature type="domain" description="Alpha-D-phosphohexomutase alpha/beta/alpha" evidence="9">
    <location>
        <begin position="246"/>
        <end position="345"/>
    </location>
</feature>
<evidence type="ECO:0000256" key="5">
    <source>
        <dbReference type="ARBA" id="ARBA00022842"/>
    </source>
</evidence>
<dbReference type="GO" id="GO:0008973">
    <property type="term" value="F:phosphopentomutase activity"/>
    <property type="evidence" value="ECO:0007669"/>
    <property type="project" value="TreeGrafter"/>
</dbReference>
<dbReference type="SUPFAM" id="SSF55957">
    <property type="entry name" value="Phosphoglucomutase, C-terminal domain"/>
    <property type="match status" value="1"/>
</dbReference>
<keyword evidence="4" id="KW-0479">Metal-binding</keyword>
<dbReference type="Gene3D" id="3.30.310.50">
    <property type="entry name" value="Alpha-D-phosphohexomutase, C-terminal domain"/>
    <property type="match status" value="1"/>
</dbReference>
<dbReference type="InterPro" id="IPR005846">
    <property type="entry name" value="A-D-PHexomutase_a/b/a-III"/>
</dbReference>
<dbReference type="Pfam" id="PF02878">
    <property type="entry name" value="PGM_PMM_I"/>
    <property type="match status" value="1"/>
</dbReference>
<feature type="domain" description="Alpha-D-phosphohexomutase alpha/beta/alpha" evidence="11">
    <location>
        <begin position="484"/>
        <end position="596"/>
    </location>
</feature>
<organism evidence="12 13">
    <name type="scientific">Microbacterium trichothecenolyticum</name>
    <name type="common">Aureobacterium trichothecenolyticum</name>
    <dbReference type="NCBI Taxonomy" id="69370"/>
    <lineage>
        <taxon>Bacteria</taxon>
        <taxon>Bacillati</taxon>
        <taxon>Actinomycetota</taxon>
        <taxon>Actinomycetes</taxon>
        <taxon>Micrococcales</taxon>
        <taxon>Microbacteriaceae</taxon>
        <taxon>Microbacterium</taxon>
    </lineage>
</organism>
<protein>
    <submittedName>
        <fullName evidence="12">Putative phosphomannomutase</fullName>
        <ecNumber evidence="12">5.4.2.8</ecNumber>
    </submittedName>
</protein>
<comment type="similarity">
    <text evidence="2">Belongs to the phosphohexose mutase family.</text>
</comment>
<evidence type="ECO:0000256" key="2">
    <source>
        <dbReference type="ARBA" id="ARBA00010231"/>
    </source>
</evidence>
<evidence type="ECO:0000313" key="12">
    <source>
        <dbReference type="EMBL" id="KJL41205.1"/>
    </source>
</evidence>
<dbReference type="Pfam" id="PF02880">
    <property type="entry name" value="PGM_PMM_III"/>
    <property type="match status" value="1"/>
</dbReference>
<dbReference type="PRINTS" id="PR00509">
    <property type="entry name" value="PGMPMM"/>
</dbReference>
<dbReference type="InterPro" id="IPR036900">
    <property type="entry name" value="A-D-PHexomutase_C_sf"/>
</dbReference>
<dbReference type="InterPro" id="IPR016055">
    <property type="entry name" value="A-D-PHexomutase_a/b/a-I/II/III"/>
</dbReference>
<dbReference type="GO" id="GO:0000287">
    <property type="term" value="F:magnesium ion binding"/>
    <property type="evidence" value="ECO:0007669"/>
    <property type="project" value="InterPro"/>
</dbReference>
<dbReference type="GO" id="GO:0004615">
    <property type="term" value="F:phosphomannomutase activity"/>
    <property type="evidence" value="ECO:0007669"/>
    <property type="project" value="UniProtKB-EC"/>
</dbReference>
<dbReference type="PATRIC" id="fig|69370.6.peg.3178"/>
<sequence>MQEPAPDEVSTETGAATGVLARAHAWLAQDPDGETRAELRALIEAAESGNPAAIEDLEDRFSARLAFGTAGLRGALGAGSNRMNRVLVAQAAAGLAAYVREQAGLPPVGAEAGSHAGTDAATAAHDGAADDAVAVAPAGSGDGASGDDAPADPGDEPASRVLDGAEAPTDTGADAEAEADADAADVEAGDRSDDAGATSDAAQDVEGEASGAAELAEPSAPELTHAPSADALEAEGPEVPGILDDAPIVVIGYDGRRNSDVFARDSAEIFAGAGLRAILMPRLLPTPVLAFAVRHFGAAAGVMVTASHNPPDDNGYKVYLGGADDGSQIVSPADAEIAAHIARVAEAGDISTVPRSLGFELATESVVDEYVAATAAVAPAPAGAEGLTWVYTAMHGVGWETLSRILETAGYPAPVPVAAQLEPDGAFPTVAFPNPEEPGAMDLAFEAAREAGAELVIANDPDADRLAVALPDESAEGGWRRLTGNEIGLLLGWRAGRLATADGAAEGASLACSLVSSPGLEAVAQHYGLDFHATLTGFKWISRAPGIVFGFEEALGYLVNPGTVRDKDGISAAVAMLGMVAEARGRGATLADLLTEFDEQFGAFASDQVSIRVEDVSQIARIMAALRERHPSSVGDVAVDRIDDLLDGVDDLPPGDVLRLWLADGSRVIVRPSGTEPKLKLYLDVRGESREDAAARIAALADGARALLGEYGG</sequence>
<evidence type="ECO:0000259" key="9">
    <source>
        <dbReference type="Pfam" id="PF02878"/>
    </source>
</evidence>
<evidence type="ECO:0000259" key="10">
    <source>
        <dbReference type="Pfam" id="PF02879"/>
    </source>
</evidence>
<dbReference type="Proteomes" id="UP000034098">
    <property type="component" value="Unassembled WGS sequence"/>
</dbReference>
<gene>
    <name evidence="12" type="ORF">RS82_03122</name>
</gene>
<dbReference type="PANTHER" id="PTHR45745:SF1">
    <property type="entry name" value="PHOSPHOGLUCOMUTASE 2B-RELATED"/>
    <property type="match status" value="1"/>
</dbReference>
<dbReference type="AlphaFoldDB" id="A0A0M2HAY5"/>
<dbReference type="PANTHER" id="PTHR45745">
    <property type="entry name" value="PHOSPHOMANNOMUTASE 45A"/>
    <property type="match status" value="1"/>
</dbReference>
<keyword evidence="3" id="KW-0597">Phosphoprotein</keyword>
<evidence type="ECO:0000259" key="8">
    <source>
        <dbReference type="Pfam" id="PF00408"/>
    </source>
</evidence>
<dbReference type="Pfam" id="PF00408">
    <property type="entry name" value="PGM_PMM_IV"/>
    <property type="match status" value="1"/>
</dbReference>
<dbReference type="GO" id="GO:0005975">
    <property type="term" value="P:carbohydrate metabolic process"/>
    <property type="evidence" value="ECO:0007669"/>
    <property type="project" value="InterPro"/>
</dbReference>
<dbReference type="InterPro" id="IPR005841">
    <property type="entry name" value="Alpha-D-phosphohexomutase_SF"/>
</dbReference>
<evidence type="ECO:0000256" key="1">
    <source>
        <dbReference type="ARBA" id="ARBA00001946"/>
    </source>
</evidence>
<accession>A0A0M2HAY5</accession>
<dbReference type="InterPro" id="IPR005844">
    <property type="entry name" value="A-D-PHexomutase_a/b/a-I"/>
</dbReference>
<dbReference type="EMBL" id="JYJA01000038">
    <property type="protein sequence ID" value="KJL41205.1"/>
    <property type="molecule type" value="Genomic_DNA"/>
</dbReference>
<dbReference type="GO" id="GO:0006166">
    <property type="term" value="P:purine ribonucleoside salvage"/>
    <property type="evidence" value="ECO:0007669"/>
    <property type="project" value="TreeGrafter"/>
</dbReference>
<keyword evidence="5" id="KW-0460">Magnesium</keyword>
<keyword evidence="6 12" id="KW-0413">Isomerase</keyword>
<evidence type="ECO:0000256" key="7">
    <source>
        <dbReference type="SAM" id="MobiDB-lite"/>
    </source>
</evidence>
<dbReference type="CDD" id="cd05799">
    <property type="entry name" value="PGM2"/>
    <property type="match status" value="1"/>
</dbReference>
<dbReference type="PROSITE" id="PS00710">
    <property type="entry name" value="PGM_PMM"/>
    <property type="match status" value="1"/>
</dbReference>
<keyword evidence="13" id="KW-1185">Reference proteome</keyword>
<dbReference type="SUPFAM" id="SSF53738">
    <property type="entry name" value="Phosphoglucomutase, first 3 domains"/>
    <property type="match status" value="4"/>
</dbReference>
<feature type="compositionally biased region" description="Acidic residues" evidence="7">
    <location>
        <begin position="173"/>
        <end position="187"/>
    </location>
</feature>
<feature type="domain" description="Alpha-D-phosphohexomutase C-terminal" evidence="8">
    <location>
        <begin position="640"/>
        <end position="691"/>
    </location>
</feature>
<comment type="cofactor">
    <cofactor evidence="1">
        <name>Mg(2+)</name>
        <dbReference type="ChEBI" id="CHEBI:18420"/>
    </cofactor>
</comment>
<evidence type="ECO:0000259" key="11">
    <source>
        <dbReference type="Pfam" id="PF02880"/>
    </source>
</evidence>
<evidence type="ECO:0000313" key="13">
    <source>
        <dbReference type="Proteomes" id="UP000034098"/>
    </source>
</evidence>
<evidence type="ECO:0000256" key="3">
    <source>
        <dbReference type="ARBA" id="ARBA00022553"/>
    </source>
</evidence>
<feature type="region of interest" description="Disordered" evidence="7">
    <location>
        <begin position="134"/>
        <end position="221"/>
    </location>
</feature>
<feature type="domain" description="Alpha-D-phosphohexomutase alpha/beta/alpha" evidence="10">
    <location>
        <begin position="369"/>
        <end position="472"/>
    </location>
</feature>
<dbReference type="Gene3D" id="3.40.120.10">
    <property type="entry name" value="Alpha-D-Glucose-1,6-Bisphosphate, subunit A, domain 3"/>
    <property type="match status" value="4"/>
</dbReference>
<dbReference type="EC" id="5.4.2.8" evidence="12"/>
<dbReference type="InterPro" id="IPR016066">
    <property type="entry name" value="A-D-PHexomutase_CS"/>
</dbReference>